<organism evidence="1 2">
    <name type="scientific">Coemansia brasiliensis</name>
    <dbReference type="NCBI Taxonomy" id="2650707"/>
    <lineage>
        <taxon>Eukaryota</taxon>
        <taxon>Fungi</taxon>
        <taxon>Fungi incertae sedis</taxon>
        <taxon>Zoopagomycota</taxon>
        <taxon>Kickxellomycotina</taxon>
        <taxon>Kickxellomycetes</taxon>
        <taxon>Kickxellales</taxon>
        <taxon>Kickxellaceae</taxon>
        <taxon>Coemansia</taxon>
    </lineage>
</organism>
<dbReference type="OrthoDB" id="411251at2759"/>
<sequence>MPAQANTAVQPLSFVGVHDHTPDMRMLYISSNVRHVLFFEPSQVIGRPSISFLADETSQEYRSICLPGVNDSVTIFYAYITRNNAPPLYMRSIHFSCDGVGFNACFVCPERSFSPQRQIPFMVEDTSAPIVENRIGLVVDTMEEQQTNQSRRCQEMNTNRRATRARSNSYLAQQLKSESRVPVLRACLVLDHMDEISEERPMGPNILFASSSFEKIVGADTCDIQNTPFLSLIVSQDISKAARFLDRLSRSANIVLETLLFKYCPFSELTEQAEHVEVEIMGAGSENGVILLCQFKTPGKRISKRTCDSDAEYISLGEIISSDGDTTDVPNWIHTL</sequence>
<proteinExistence type="predicted"/>
<evidence type="ECO:0000313" key="1">
    <source>
        <dbReference type="EMBL" id="KAJ2848343.1"/>
    </source>
</evidence>
<comment type="caution">
    <text evidence="1">The sequence shown here is derived from an EMBL/GenBank/DDBJ whole genome shotgun (WGS) entry which is preliminary data.</text>
</comment>
<accession>A0A9W8LXA6</accession>
<reference evidence="1" key="1">
    <citation type="submission" date="2022-07" db="EMBL/GenBank/DDBJ databases">
        <title>Phylogenomic reconstructions and comparative analyses of Kickxellomycotina fungi.</title>
        <authorList>
            <person name="Reynolds N.K."/>
            <person name="Stajich J.E."/>
            <person name="Barry K."/>
            <person name="Grigoriev I.V."/>
            <person name="Crous P."/>
            <person name="Smith M.E."/>
        </authorList>
    </citation>
    <scope>NUCLEOTIDE SEQUENCE</scope>
    <source>
        <strain evidence="1">NRRL 1566</strain>
    </source>
</reference>
<protein>
    <submittedName>
        <fullName evidence="1">Uncharacterized protein</fullName>
    </submittedName>
</protein>
<name>A0A9W8LXA6_9FUNG</name>
<gene>
    <name evidence="1" type="ORF">IWW36_003353</name>
</gene>
<keyword evidence="2" id="KW-1185">Reference proteome</keyword>
<dbReference type="Proteomes" id="UP001139887">
    <property type="component" value="Unassembled WGS sequence"/>
</dbReference>
<dbReference type="AlphaFoldDB" id="A0A9W8LXA6"/>
<dbReference type="EMBL" id="JANBUW010000179">
    <property type="protein sequence ID" value="KAJ2848343.1"/>
    <property type="molecule type" value="Genomic_DNA"/>
</dbReference>
<evidence type="ECO:0000313" key="2">
    <source>
        <dbReference type="Proteomes" id="UP001139887"/>
    </source>
</evidence>